<dbReference type="AlphaFoldDB" id="A0A556AEB7"/>
<evidence type="ECO:0000259" key="1">
    <source>
        <dbReference type="Pfam" id="PF04443"/>
    </source>
</evidence>
<dbReference type="OrthoDB" id="182577at2"/>
<organism evidence="2 3">
    <name type="scientific">Verticiella sediminum</name>
    <dbReference type="NCBI Taxonomy" id="1247510"/>
    <lineage>
        <taxon>Bacteria</taxon>
        <taxon>Pseudomonadati</taxon>
        <taxon>Pseudomonadota</taxon>
        <taxon>Betaproteobacteria</taxon>
        <taxon>Burkholderiales</taxon>
        <taxon>Alcaligenaceae</taxon>
        <taxon>Verticiella</taxon>
    </lineage>
</organism>
<dbReference type="EMBL" id="VLTJ01000037">
    <property type="protein sequence ID" value="TSH91238.1"/>
    <property type="molecule type" value="Genomic_DNA"/>
</dbReference>
<sequence>MRAGLPPSAGPFAIPSGACQPAAAGPTQDAANVTTPDAQALAAELLAFMQRTDATDAQFGAFALRAYARQFQHNPAFQRYCVQQGRTPRTVRHWHDIPAVPIDGFKDLTLSCVPAEQCERVFMTSGTTRADARGRHFHPDLRVYDASMTLNFAPRFMRGDAKIRMGVLFPTEAMMPNSSLAHYLALALEHFGAPGSRYLVGPDGLDVDGLCAMLDEACVGGAPFALLGASYGFVHAMDALRERGRRCVLPPGSRVLDTGGFKGQSREMPASEFYRALGDTFGVAAHDCINMYGMTELSTQFYDEGNASQPAVKSGPHWIRSRVVDPMTGQDVAPGERGILAHTDLANLNSVVTILTEDVGVAVDGGFRLLGRAEGAQAKGCSLAMDAFLAAARA</sequence>
<dbReference type="GO" id="GO:0047474">
    <property type="term" value="F:long-chain fatty acid--protein ligase activity"/>
    <property type="evidence" value="ECO:0007669"/>
    <property type="project" value="InterPro"/>
</dbReference>
<protein>
    <submittedName>
        <fullName evidence="2">Long-chain fatty acid--CoA ligase</fullName>
    </submittedName>
</protein>
<keyword evidence="3" id="KW-1185">Reference proteome</keyword>
<dbReference type="InterPro" id="IPR007534">
    <property type="entry name" value="LuxE"/>
</dbReference>
<reference evidence="2 3" key="1">
    <citation type="submission" date="2019-07" db="EMBL/GenBank/DDBJ databases">
        <title>Qingshengfaniella alkalisoli gen. nov., sp. nov., isolated from saline soil.</title>
        <authorList>
            <person name="Xu L."/>
            <person name="Huang X.-X."/>
            <person name="Sun J.-Q."/>
        </authorList>
    </citation>
    <scope>NUCLEOTIDE SEQUENCE [LARGE SCALE GENOMIC DNA]</scope>
    <source>
        <strain evidence="2 3">DSM 27279</strain>
    </source>
</reference>
<feature type="domain" description="Acyl-protein synthetase LuxE" evidence="1">
    <location>
        <begin position="52"/>
        <end position="387"/>
    </location>
</feature>
<proteinExistence type="predicted"/>
<gene>
    <name evidence="2" type="ORF">FOZ76_19020</name>
</gene>
<dbReference type="SUPFAM" id="SSF56801">
    <property type="entry name" value="Acetyl-CoA synthetase-like"/>
    <property type="match status" value="1"/>
</dbReference>
<dbReference type="Gene3D" id="3.40.50.12780">
    <property type="entry name" value="N-terminal domain of ligase-like"/>
    <property type="match status" value="1"/>
</dbReference>
<dbReference type="Pfam" id="PF04443">
    <property type="entry name" value="LuxE"/>
    <property type="match status" value="1"/>
</dbReference>
<accession>A0A556AEB7</accession>
<name>A0A556AEB7_9BURK</name>
<dbReference type="GO" id="GO:0008218">
    <property type="term" value="P:bioluminescence"/>
    <property type="evidence" value="ECO:0007669"/>
    <property type="project" value="InterPro"/>
</dbReference>
<evidence type="ECO:0000313" key="2">
    <source>
        <dbReference type="EMBL" id="TSH91238.1"/>
    </source>
</evidence>
<keyword evidence="2" id="KW-0436">Ligase</keyword>
<comment type="caution">
    <text evidence="2">The sequence shown here is derived from an EMBL/GenBank/DDBJ whole genome shotgun (WGS) entry which is preliminary data.</text>
</comment>
<dbReference type="InterPro" id="IPR042099">
    <property type="entry name" value="ANL_N_sf"/>
</dbReference>
<evidence type="ECO:0000313" key="3">
    <source>
        <dbReference type="Proteomes" id="UP000318405"/>
    </source>
</evidence>
<dbReference type="Proteomes" id="UP000318405">
    <property type="component" value="Unassembled WGS sequence"/>
</dbReference>